<keyword evidence="2" id="KW-0813">Transport</keyword>
<dbReference type="PANTHER" id="PTHR12910">
    <property type="entry name" value="NADH-UBIQUINONE OXIDOREDUCTASE SUBUNIT B17.2"/>
    <property type="match status" value="1"/>
</dbReference>
<comment type="subcellular location">
    <subcellularLocation>
        <location evidence="2">Mitochondrion inner membrane</location>
        <topology evidence="2">Peripheral membrane protein</topology>
        <orientation evidence="2">Matrix side</orientation>
    </subcellularLocation>
</comment>
<dbReference type="EMBL" id="JANCYW010000010">
    <property type="protein sequence ID" value="KAK4537014.1"/>
    <property type="molecule type" value="Genomic_DNA"/>
</dbReference>
<dbReference type="GO" id="GO:0006979">
    <property type="term" value="P:response to oxidative stress"/>
    <property type="evidence" value="ECO:0007669"/>
    <property type="project" value="TreeGrafter"/>
</dbReference>
<organism evidence="4 5">
    <name type="scientific">Cyanidium caldarium</name>
    <name type="common">Red alga</name>
    <dbReference type="NCBI Taxonomy" id="2771"/>
    <lineage>
        <taxon>Eukaryota</taxon>
        <taxon>Rhodophyta</taxon>
        <taxon>Bangiophyceae</taxon>
        <taxon>Cyanidiales</taxon>
        <taxon>Cyanidiaceae</taxon>
        <taxon>Cyanidium</taxon>
    </lineage>
</organism>
<dbReference type="GO" id="GO:0005743">
    <property type="term" value="C:mitochondrial inner membrane"/>
    <property type="evidence" value="ECO:0007669"/>
    <property type="project" value="UniProtKB-SubCell"/>
</dbReference>
<feature type="region of interest" description="Disordered" evidence="3">
    <location>
        <begin position="143"/>
        <end position="216"/>
    </location>
</feature>
<dbReference type="Pfam" id="PF05071">
    <property type="entry name" value="NDUFA12"/>
    <property type="match status" value="1"/>
</dbReference>
<reference evidence="4 5" key="1">
    <citation type="submission" date="2022-07" db="EMBL/GenBank/DDBJ databases">
        <title>Genome-wide signatures of adaptation to extreme environments.</title>
        <authorList>
            <person name="Cho C.H."/>
            <person name="Yoon H.S."/>
        </authorList>
    </citation>
    <scope>NUCLEOTIDE SEQUENCE [LARGE SCALE GENOMIC DNA]</scope>
    <source>
        <strain evidence="4 5">DBV 063 E5</strain>
    </source>
</reference>
<evidence type="ECO:0000313" key="5">
    <source>
        <dbReference type="Proteomes" id="UP001301350"/>
    </source>
</evidence>
<protein>
    <recommendedName>
        <fullName evidence="2">NADH dehydrogenase [ubiquinone] 1 alpha subcomplex subunit 12</fullName>
    </recommendedName>
</protein>
<comment type="function">
    <text evidence="2">Accessory subunit of the mitochondrial membrane respiratory chain NADH dehydrogenase (Complex I), that is believed not to be involved in catalysis. Complex I functions in the transfer of electrons from NADH to the respiratory chain. The immediate electron acceptor for the enzyme is believed to be ubiquinone.</text>
</comment>
<gene>
    <name evidence="4" type="ORF">CDCA_CDCA10G3039</name>
</gene>
<sequence>MTLARLVQQARQSSSVTKPVVESVARAKEATTRARERAADLSQRARWFVAALRDEYPKRGFWGTVDAIKAGHLGLYDRCFVAEDELGNRYYENRHDAYMRDRWCEYRDTRNADPINVPSEWHAWLHHLIDDPPVGAPSKWRRPTFQKPPHRNLSGTPFAYAPRNSPRSPEYVGHLAESRVKPWEPTAATAAPRHRPRALVRNGEPGVAEDPRLDIP</sequence>
<keyword evidence="2" id="KW-0496">Mitochondrion</keyword>
<dbReference type="GO" id="GO:0045271">
    <property type="term" value="C:respiratory chain complex I"/>
    <property type="evidence" value="ECO:0007669"/>
    <property type="project" value="InterPro"/>
</dbReference>
<dbReference type="AlphaFoldDB" id="A0AAV9IXM6"/>
<keyword evidence="2" id="KW-0249">Electron transport</keyword>
<dbReference type="Proteomes" id="UP001301350">
    <property type="component" value="Unassembled WGS sequence"/>
</dbReference>
<evidence type="ECO:0000256" key="1">
    <source>
        <dbReference type="ARBA" id="ARBA00007355"/>
    </source>
</evidence>
<dbReference type="PANTHER" id="PTHR12910:SF2">
    <property type="entry name" value="NADH DEHYDROGENASE [UBIQUINONE] 1 ALPHA SUBCOMPLEX SUBUNIT 12"/>
    <property type="match status" value="1"/>
</dbReference>
<comment type="caution">
    <text evidence="4">The sequence shown here is derived from an EMBL/GenBank/DDBJ whole genome shotgun (WGS) entry which is preliminary data.</text>
</comment>
<evidence type="ECO:0000256" key="3">
    <source>
        <dbReference type="SAM" id="MobiDB-lite"/>
    </source>
</evidence>
<keyword evidence="2" id="KW-0679">Respiratory chain</keyword>
<keyword evidence="5" id="KW-1185">Reference proteome</keyword>
<proteinExistence type="inferred from homology"/>
<evidence type="ECO:0000313" key="4">
    <source>
        <dbReference type="EMBL" id="KAK4537014.1"/>
    </source>
</evidence>
<keyword evidence="2" id="KW-0472">Membrane</keyword>
<name>A0AAV9IXM6_CYACA</name>
<accession>A0AAV9IXM6</accession>
<dbReference type="InterPro" id="IPR007763">
    <property type="entry name" value="NDUFA12"/>
</dbReference>
<comment type="similarity">
    <text evidence="1 2">Belongs to the complex I NDUFA12 subunit family.</text>
</comment>
<keyword evidence="2" id="KW-0999">Mitochondrion inner membrane</keyword>
<evidence type="ECO:0000256" key="2">
    <source>
        <dbReference type="RuleBase" id="RU363103"/>
    </source>
</evidence>